<dbReference type="STRING" id="1189325.SAMN04488119_103235"/>
<reference evidence="3 4" key="1">
    <citation type="submission" date="2016-12" db="EMBL/GenBank/DDBJ databases">
        <authorList>
            <person name="Song W.-J."/>
            <person name="Kurnit D.M."/>
        </authorList>
    </citation>
    <scope>NUCLEOTIDE SEQUENCE [LARGE SCALE GENOMIC DNA]</scope>
    <source>
        <strain evidence="3 4">CGMCC 1.10808</strain>
    </source>
</reference>
<evidence type="ECO:0000256" key="1">
    <source>
        <dbReference type="ARBA" id="ARBA00008791"/>
    </source>
</evidence>
<evidence type="ECO:0000313" key="3">
    <source>
        <dbReference type="EMBL" id="SHN56615.1"/>
    </source>
</evidence>
<dbReference type="Proteomes" id="UP000184066">
    <property type="component" value="Unassembled WGS sequence"/>
</dbReference>
<gene>
    <name evidence="3" type="ORF">SAMN05216200_102273</name>
</gene>
<dbReference type="SUPFAM" id="SSF52402">
    <property type="entry name" value="Adenine nucleotide alpha hydrolases-like"/>
    <property type="match status" value="2"/>
</dbReference>
<dbReference type="CDD" id="cd00293">
    <property type="entry name" value="USP-like"/>
    <property type="match status" value="2"/>
</dbReference>
<dbReference type="RefSeq" id="WP_072746342.1">
    <property type="nucleotide sequence ID" value="NZ_FOHL01000003.1"/>
</dbReference>
<evidence type="ECO:0000313" key="4">
    <source>
        <dbReference type="Proteomes" id="UP000184066"/>
    </source>
</evidence>
<organism evidence="3 4">
    <name type="scientific">Oceanicella actignis</name>
    <dbReference type="NCBI Taxonomy" id="1189325"/>
    <lineage>
        <taxon>Bacteria</taxon>
        <taxon>Pseudomonadati</taxon>
        <taxon>Pseudomonadota</taxon>
        <taxon>Alphaproteobacteria</taxon>
        <taxon>Rhodobacterales</taxon>
        <taxon>Paracoccaceae</taxon>
        <taxon>Oceanicella</taxon>
    </lineage>
</organism>
<dbReference type="AlphaFoldDB" id="A0A1M7SDS0"/>
<evidence type="ECO:0000259" key="2">
    <source>
        <dbReference type="Pfam" id="PF00582"/>
    </source>
</evidence>
<protein>
    <submittedName>
        <fullName evidence="3">Nucleotide-binding universal stress protein, UspA family</fullName>
    </submittedName>
</protein>
<accession>A0A1M7SDS0</accession>
<keyword evidence="4" id="KW-1185">Reference proteome</keyword>
<dbReference type="EMBL" id="FRDL01000002">
    <property type="protein sequence ID" value="SHN56615.1"/>
    <property type="molecule type" value="Genomic_DNA"/>
</dbReference>
<dbReference type="OrthoDB" id="9804721at2"/>
<dbReference type="Gene3D" id="3.40.50.12370">
    <property type="match status" value="1"/>
</dbReference>
<sequence length="296" mass="31377">MSEAPDAHEAPDAPRKLVALVDGSIYSASVCDHAAWTARRAGLAVELVHVLPRPEAPERRDLSGAIRLGARSALLAELAELDARRARLMSRRGRAILDDALAILARDGVTDASARLLQGDLVEAVADAEAHARMIVIGKRGEAADFAKGHLGSNLERVARASRRPVLVASRAFRPIARVLVAHDGGAVAEAAVERMARDPLFAGLEAHVVHVGADAPSMRRMIEGAAALLADAGLKARAELLPGQPEAVLGKLVEERGFDLVVMGAYGHSRIRSLLLGSTTAEMIRSCKAPILLMR</sequence>
<name>A0A1M7SDS0_9RHOB</name>
<dbReference type="PANTHER" id="PTHR46268">
    <property type="entry name" value="STRESS RESPONSE PROTEIN NHAX"/>
    <property type="match status" value="1"/>
</dbReference>
<feature type="domain" description="UspA" evidence="2">
    <location>
        <begin position="15"/>
        <end position="168"/>
    </location>
</feature>
<feature type="domain" description="UspA" evidence="2">
    <location>
        <begin position="178"/>
        <end position="296"/>
    </location>
</feature>
<dbReference type="PRINTS" id="PR01438">
    <property type="entry name" value="UNVRSLSTRESS"/>
</dbReference>
<comment type="similarity">
    <text evidence="1">Belongs to the universal stress protein A family.</text>
</comment>
<proteinExistence type="inferred from homology"/>
<dbReference type="InterPro" id="IPR006015">
    <property type="entry name" value="Universal_stress_UspA"/>
</dbReference>
<dbReference type="InterPro" id="IPR006016">
    <property type="entry name" value="UspA"/>
</dbReference>
<dbReference type="PANTHER" id="PTHR46268:SF6">
    <property type="entry name" value="UNIVERSAL STRESS PROTEIN UP12"/>
    <property type="match status" value="1"/>
</dbReference>
<dbReference type="Pfam" id="PF00582">
    <property type="entry name" value="Usp"/>
    <property type="match status" value="2"/>
</dbReference>